<evidence type="ECO:0000256" key="1">
    <source>
        <dbReference type="SAM" id="SignalP"/>
    </source>
</evidence>
<reference evidence="2" key="1">
    <citation type="submission" date="2020-08" db="EMBL/GenBank/DDBJ databases">
        <title>Genome public.</title>
        <authorList>
            <person name="Liu C."/>
            <person name="Sun Q."/>
        </authorList>
    </citation>
    <scope>NUCLEOTIDE SEQUENCE</scope>
    <source>
        <strain evidence="2">N12</strain>
    </source>
</reference>
<evidence type="ECO:0000313" key="3">
    <source>
        <dbReference type="Proteomes" id="UP000651085"/>
    </source>
</evidence>
<dbReference type="RefSeq" id="WP_262434551.1">
    <property type="nucleotide sequence ID" value="NZ_JACRTF010000001.1"/>
</dbReference>
<feature type="chain" id="PRO_5037381670" evidence="1">
    <location>
        <begin position="23"/>
        <end position="312"/>
    </location>
</feature>
<protein>
    <submittedName>
        <fullName evidence="2">Type IX secretion system protein PorQ</fullName>
    </submittedName>
</protein>
<accession>A0A926F7R5</accession>
<sequence>MLKKNIITVLLLLFWAKSQAQADNSVFQFLKLPISSHATALGGENISIIEDDLTMATNNPALLSCVADKTLNLNYMLYIEGTNVASAAFSHIAGERSTWAVTAQYVNYGSMKETTPENIVTGTFSAKDMAFSGIYSYDFSDYWSGGVKTNLIYSNYDKFSSFAIGVDLGLNYYHQDKDFSFSLVARNLGGQIVAFEDKHEKLPIDVQVGITKRLSHAPFRISATLYSLTDWKNSKFFDHAVIGMDFLPTDNFYIALGYNFRRANEMKVAGSSHWAGLTAGAGIQIKRFKLGASYAKYHLSASSFLFNLAMTL</sequence>
<keyword evidence="1" id="KW-0732">Signal</keyword>
<dbReference type="NCBIfam" id="NF033709">
    <property type="entry name" value="PorV_fam"/>
    <property type="match status" value="1"/>
</dbReference>
<dbReference type="SUPFAM" id="SSF56935">
    <property type="entry name" value="Porins"/>
    <property type="match status" value="1"/>
</dbReference>
<dbReference type="EMBL" id="JACRTF010000001">
    <property type="protein sequence ID" value="MBC8593410.1"/>
    <property type="molecule type" value="Genomic_DNA"/>
</dbReference>
<evidence type="ECO:0000313" key="2">
    <source>
        <dbReference type="EMBL" id="MBC8593410.1"/>
    </source>
</evidence>
<organism evidence="2 3">
    <name type="scientific">Jilunia laotingensis</name>
    <dbReference type="NCBI Taxonomy" id="2763675"/>
    <lineage>
        <taxon>Bacteria</taxon>
        <taxon>Pseudomonadati</taxon>
        <taxon>Bacteroidota</taxon>
        <taxon>Bacteroidia</taxon>
        <taxon>Bacteroidales</taxon>
        <taxon>Bacteroidaceae</taxon>
        <taxon>Jilunia</taxon>
    </lineage>
</organism>
<proteinExistence type="predicted"/>
<gene>
    <name evidence="2" type="primary">porQ</name>
    <name evidence="2" type="ORF">H8744_09160</name>
</gene>
<name>A0A926F7R5_9BACT</name>
<comment type="caution">
    <text evidence="2">The sequence shown here is derived from an EMBL/GenBank/DDBJ whole genome shotgun (WGS) entry which is preliminary data.</text>
</comment>
<dbReference type="Proteomes" id="UP000651085">
    <property type="component" value="Unassembled WGS sequence"/>
</dbReference>
<keyword evidence="3" id="KW-1185">Reference proteome</keyword>
<dbReference type="AlphaFoldDB" id="A0A926F7R5"/>
<dbReference type="Gene3D" id="2.40.160.60">
    <property type="entry name" value="Outer membrane protein transport protein (OMPP1/FadL/TodX)"/>
    <property type="match status" value="1"/>
</dbReference>
<feature type="signal peptide" evidence="1">
    <location>
        <begin position="1"/>
        <end position="22"/>
    </location>
</feature>
<dbReference type="NCBIfam" id="NF033711">
    <property type="entry name" value="T9SS_PorQ"/>
    <property type="match status" value="1"/>
</dbReference>